<organism evidence="1">
    <name type="scientific">Rhizophora mucronata</name>
    <name type="common">Asiatic mangrove</name>
    <dbReference type="NCBI Taxonomy" id="61149"/>
    <lineage>
        <taxon>Eukaryota</taxon>
        <taxon>Viridiplantae</taxon>
        <taxon>Streptophyta</taxon>
        <taxon>Embryophyta</taxon>
        <taxon>Tracheophyta</taxon>
        <taxon>Spermatophyta</taxon>
        <taxon>Magnoliopsida</taxon>
        <taxon>eudicotyledons</taxon>
        <taxon>Gunneridae</taxon>
        <taxon>Pentapetalae</taxon>
        <taxon>rosids</taxon>
        <taxon>fabids</taxon>
        <taxon>Malpighiales</taxon>
        <taxon>Rhizophoraceae</taxon>
        <taxon>Rhizophora</taxon>
    </lineage>
</organism>
<name>A0A2P2IIL4_RHIMU</name>
<evidence type="ECO:0000313" key="1">
    <source>
        <dbReference type="EMBL" id="MBW81060.1"/>
    </source>
</evidence>
<protein>
    <submittedName>
        <fullName evidence="1">Uncharacterized protein</fullName>
    </submittedName>
</protein>
<dbReference type="EMBL" id="GGEC01000577">
    <property type="protein sequence ID" value="MBW81060.1"/>
    <property type="molecule type" value="Transcribed_RNA"/>
</dbReference>
<reference evidence="1" key="1">
    <citation type="submission" date="2018-02" db="EMBL/GenBank/DDBJ databases">
        <title>Rhizophora mucronata_Transcriptome.</title>
        <authorList>
            <person name="Meera S.P."/>
            <person name="Sreeshan A."/>
            <person name="Augustine A."/>
        </authorList>
    </citation>
    <scope>NUCLEOTIDE SEQUENCE</scope>
    <source>
        <tissue evidence="1">Leaf</tissue>
    </source>
</reference>
<proteinExistence type="predicted"/>
<accession>A0A2P2IIL4</accession>
<sequence>MLLVVRCYLGKSRLNQSIMTCSLCLVVDGNLDLVMKWQVKSVSLLFGCLFGLCSVVQ</sequence>
<dbReference type="AlphaFoldDB" id="A0A2P2IIL4"/>